<comment type="caution">
    <text evidence="1">The sequence shown here is derived from an EMBL/GenBank/DDBJ whole genome shotgun (WGS) entry which is preliminary data.</text>
</comment>
<name>A0ACC0PWY7_RHOML</name>
<accession>A0ACC0PWY7</accession>
<sequence>MASLPPSLSFLLPLILALILISISPAFSMPRQFLDDHQDQLMKTGFKITLNHIDSGGNFTNFERLYRAVKRSSHRLQMFNEMVLTAKKHPKLRTTVYFGEGEYVMNFSIGTPPKSYYGTMDTGSDLIWTQCQPCLECFSQPDPVFDPKKSSSFSNVSCSNNLCHELKSQCSAYDGCVYYYSYGDGAFTAGYLATETFTFKKVSVHVKKNKKKKKKKVSVPNVAFGCGIFQFGPESGDGLVGLGRGPLSLVSQLGEPTFSYCLTDLNGTRPSTLLIGSHASVNGEIKTTPLIQNPFIPTLYHLSLEGITIGSTRLPVNKTTFALNADGSGGLIIDSGTPITRLAESAYTLVKEEFISQVKLPQVDAGNSTDFDLCFKLPSDPSDRVKIPPLVFHFTDADLDLPTKNYMLSDSGIMCLVMLGSGDTSSIFGSLQQQNILVVYDLYKETLSFMPTECDKF</sequence>
<keyword evidence="2" id="KW-1185">Reference proteome</keyword>
<organism evidence="1 2">
    <name type="scientific">Rhododendron molle</name>
    <name type="common">Chinese azalea</name>
    <name type="synonym">Azalea mollis</name>
    <dbReference type="NCBI Taxonomy" id="49168"/>
    <lineage>
        <taxon>Eukaryota</taxon>
        <taxon>Viridiplantae</taxon>
        <taxon>Streptophyta</taxon>
        <taxon>Embryophyta</taxon>
        <taxon>Tracheophyta</taxon>
        <taxon>Spermatophyta</taxon>
        <taxon>Magnoliopsida</taxon>
        <taxon>eudicotyledons</taxon>
        <taxon>Gunneridae</taxon>
        <taxon>Pentapetalae</taxon>
        <taxon>asterids</taxon>
        <taxon>Ericales</taxon>
        <taxon>Ericaceae</taxon>
        <taxon>Ericoideae</taxon>
        <taxon>Rhodoreae</taxon>
        <taxon>Rhododendron</taxon>
    </lineage>
</organism>
<dbReference type="EMBL" id="CM046389">
    <property type="protein sequence ID" value="KAI8569293.1"/>
    <property type="molecule type" value="Genomic_DNA"/>
</dbReference>
<gene>
    <name evidence="1" type="ORF">RHMOL_Rhmol02G0267800</name>
</gene>
<proteinExistence type="predicted"/>
<evidence type="ECO:0000313" key="2">
    <source>
        <dbReference type="Proteomes" id="UP001062846"/>
    </source>
</evidence>
<evidence type="ECO:0000313" key="1">
    <source>
        <dbReference type="EMBL" id="KAI8569293.1"/>
    </source>
</evidence>
<dbReference type="Proteomes" id="UP001062846">
    <property type="component" value="Chromosome 2"/>
</dbReference>
<reference evidence="1" key="1">
    <citation type="submission" date="2022-02" db="EMBL/GenBank/DDBJ databases">
        <title>Plant Genome Project.</title>
        <authorList>
            <person name="Zhang R.-G."/>
        </authorList>
    </citation>
    <scope>NUCLEOTIDE SEQUENCE</scope>
    <source>
        <strain evidence="1">AT1</strain>
    </source>
</reference>
<protein>
    <submittedName>
        <fullName evidence="1">Uncharacterized protein</fullName>
    </submittedName>
</protein>